<name>A0ABY5DVF1_9ACTN</name>
<feature type="region of interest" description="Disordered" evidence="1">
    <location>
        <begin position="27"/>
        <end position="168"/>
    </location>
</feature>
<feature type="compositionally biased region" description="Low complexity" evidence="1">
    <location>
        <begin position="52"/>
        <end position="63"/>
    </location>
</feature>
<feature type="compositionally biased region" description="Basic and acidic residues" evidence="1">
    <location>
        <begin position="64"/>
        <end position="120"/>
    </location>
</feature>
<keyword evidence="3" id="KW-1185">Reference proteome</keyword>
<dbReference type="Proteomes" id="UP001056035">
    <property type="component" value="Chromosome"/>
</dbReference>
<gene>
    <name evidence="2" type="ORF">NBH00_02255</name>
</gene>
<feature type="compositionally biased region" description="Basic and acidic residues" evidence="1">
    <location>
        <begin position="142"/>
        <end position="168"/>
    </location>
</feature>
<dbReference type="RefSeq" id="WP_254571733.1">
    <property type="nucleotide sequence ID" value="NZ_CP098502.1"/>
</dbReference>
<protein>
    <submittedName>
        <fullName evidence="2">Uncharacterized protein</fullName>
    </submittedName>
</protein>
<evidence type="ECO:0000256" key="1">
    <source>
        <dbReference type="SAM" id="MobiDB-lite"/>
    </source>
</evidence>
<dbReference type="EMBL" id="CP098502">
    <property type="protein sequence ID" value="UTI65041.1"/>
    <property type="molecule type" value="Genomic_DNA"/>
</dbReference>
<organism evidence="2 3">
    <name type="scientific">Paraconexibacter antarcticus</name>
    <dbReference type="NCBI Taxonomy" id="2949664"/>
    <lineage>
        <taxon>Bacteria</taxon>
        <taxon>Bacillati</taxon>
        <taxon>Actinomycetota</taxon>
        <taxon>Thermoleophilia</taxon>
        <taxon>Solirubrobacterales</taxon>
        <taxon>Paraconexibacteraceae</taxon>
        <taxon>Paraconexibacter</taxon>
    </lineage>
</organism>
<accession>A0ABY5DVF1</accession>
<sequence>MQAVDERRREPGVRRLLVAGLEGIAEAQQVVGGEEDGGNDRPGGGLRPCLDALLRASTAPARASSRDVPRAREHEQRAQRGELRPREHPDAEKRARGDPPARQKPLDGADDGKRRQRLGERVLGVGQGVGTEQRRRGRRRRPPEGRAETRPEHDEPQQQRDRERRDQQ</sequence>
<reference evidence="2 3" key="1">
    <citation type="submission" date="2022-06" db="EMBL/GenBank/DDBJ databases">
        <title>Paraconexibacter antarcticus.</title>
        <authorList>
            <person name="Kim C.S."/>
        </authorList>
    </citation>
    <scope>NUCLEOTIDE SEQUENCE [LARGE SCALE GENOMIC DNA]</scope>
    <source>
        <strain evidence="2 3">02-257</strain>
    </source>
</reference>
<evidence type="ECO:0000313" key="2">
    <source>
        <dbReference type="EMBL" id="UTI65041.1"/>
    </source>
</evidence>
<proteinExistence type="predicted"/>
<evidence type="ECO:0000313" key="3">
    <source>
        <dbReference type="Proteomes" id="UP001056035"/>
    </source>
</evidence>